<evidence type="ECO:0000313" key="1">
    <source>
        <dbReference type="EMBL" id="KRY25185.1"/>
    </source>
</evidence>
<dbReference type="AlphaFoldDB" id="A0A0V1AK05"/>
<accession>A0A0V1AK05</accession>
<reference evidence="1 2" key="1">
    <citation type="submission" date="2015-01" db="EMBL/GenBank/DDBJ databases">
        <title>Evolution of Trichinella species and genotypes.</title>
        <authorList>
            <person name="Korhonen P.K."/>
            <person name="Edoardo P."/>
            <person name="Giuseppe L.R."/>
            <person name="Gasser R.B."/>
        </authorList>
    </citation>
    <scope>NUCLEOTIDE SEQUENCE [LARGE SCALE GENOMIC DNA]</scope>
    <source>
        <strain evidence="1">ISS3</strain>
    </source>
</reference>
<proteinExistence type="predicted"/>
<dbReference type="Proteomes" id="UP000054776">
    <property type="component" value="Unassembled WGS sequence"/>
</dbReference>
<keyword evidence="2" id="KW-1185">Reference proteome</keyword>
<dbReference type="EMBL" id="JYDH01001118">
    <property type="protein sequence ID" value="KRY25185.1"/>
    <property type="molecule type" value="Genomic_DNA"/>
</dbReference>
<organism evidence="1 2">
    <name type="scientific">Trichinella spiralis</name>
    <name type="common">Trichina worm</name>
    <dbReference type="NCBI Taxonomy" id="6334"/>
    <lineage>
        <taxon>Eukaryota</taxon>
        <taxon>Metazoa</taxon>
        <taxon>Ecdysozoa</taxon>
        <taxon>Nematoda</taxon>
        <taxon>Enoplea</taxon>
        <taxon>Dorylaimia</taxon>
        <taxon>Trichinellida</taxon>
        <taxon>Trichinellidae</taxon>
        <taxon>Trichinella</taxon>
    </lineage>
</organism>
<gene>
    <name evidence="1" type="ORF">T01_7995</name>
</gene>
<name>A0A0V1AK05_TRISP</name>
<sequence>MQYKCIPTNHLHGRINLYLPEFVCFKTDLPKRILPAFSHLNEWLLFLEIPFVKFSISINEKTE</sequence>
<comment type="caution">
    <text evidence="1">The sequence shown here is derived from an EMBL/GenBank/DDBJ whole genome shotgun (WGS) entry which is preliminary data.</text>
</comment>
<protein>
    <submittedName>
        <fullName evidence="1">Uncharacterized protein</fullName>
    </submittedName>
</protein>
<dbReference type="InParanoid" id="A0A0V1AK05"/>
<evidence type="ECO:0000313" key="2">
    <source>
        <dbReference type="Proteomes" id="UP000054776"/>
    </source>
</evidence>